<evidence type="ECO:0000256" key="1">
    <source>
        <dbReference type="SAM" id="MobiDB-lite"/>
    </source>
</evidence>
<proteinExistence type="predicted"/>
<dbReference type="SUPFAM" id="SSF54236">
    <property type="entry name" value="Ubiquitin-like"/>
    <property type="match status" value="1"/>
</dbReference>
<accession>A0A0N5ALA7</accession>
<evidence type="ECO:0000313" key="2">
    <source>
        <dbReference type="Proteomes" id="UP000046393"/>
    </source>
</evidence>
<feature type="compositionally biased region" description="Low complexity" evidence="1">
    <location>
        <begin position="10"/>
        <end position="23"/>
    </location>
</feature>
<feature type="region of interest" description="Disordered" evidence="1">
    <location>
        <begin position="1"/>
        <end position="23"/>
    </location>
</feature>
<dbReference type="STRING" id="451379.A0A0N5ALA7"/>
<evidence type="ECO:0000313" key="3">
    <source>
        <dbReference type="WBParaSite" id="SMUV_0000531701-mRNA-1"/>
    </source>
</evidence>
<name>A0A0N5ALA7_9BILA</name>
<organism evidence="2 3">
    <name type="scientific">Syphacia muris</name>
    <dbReference type="NCBI Taxonomy" id="451379"/>
    <lineage>
        <taxon>Eukaryota</taxon>
        <taxon>Metazoa</taxon>
        <taxon>Ecdysozoa</taxon>
        <taxon>Nematoda</taxon>
        <taxon>Chromadorea</taxon>
        <taxon>Rhabditida</taxon>
        <taxon>Spirurina</taxon>
        <taxon>Oxyuridomorpha</taxon>
        <taxon>Oxyuroidea</taxon>
        <taxon>Oxyuridae</taxon>
        <taxon>Syphacia</taxon>
    </lineage>
</organism>
<dbReference type="SUPFAM" id="SSF52058">
    <property type="entry name" value="L domain-like"/>
    <property type="match status" value="1"/>
</dbReference>
<reference evidence="3" key="1">
    <citation type="submission" date="2016-04" db="UniProtKB">
        <authorList>
            <consortium name="WormBaseParasite"/>
        </authorList>
    </citation>
    <scope>IDENTIFICATION</scope>
</reference>
<dbReference type="Proteomes" id="UP000046393">
    <property type="component" value="Unplaced"/>
</dbReference>
<dbReference type="InterPro" id="IPR032675">
    <property type="entry name" value="LRR_dom_sf"/>
</dbReference>
<dbReference type="Gene3D" id="3.80.10.10">
    <property type="entry name" value="Ribonuclease Inhibitor"/>
    <property type="match status" value="2"/>
</dbReference>
<dbReference type="WBParaSite" id="SMUV_0000531701-mRNA-1">
    <property type="protein sequence ID" value="SMUV_0000531701-mRNA-1"/>
    <property type="gene ID" value="SMUV_0000531701"/>
</dbReference>
<dbReference type="InterPro" id="IPR029071">
    <property type="entry name" value="Ubiquitin-like_domsf"/>
</dbReference>
<keyword evidence="2" id="KW-1185">Reference proteome</keyword>
<dbReference type="AlphaFoldDB" id="A0A0N5ALA7"/>
<sequence length="436" mass="49369">MFSVDDDTDNTSSLSCSSTDSDCSCPATLVEALEKKYLNDEDVDSSMLIISVTPCKLASECALSLLVLDHKGICTVGDTKRFFTLAKNVVEVDVSFNNFVEWEEIGKILSLKKLQTLNVGYNPLKDNIDTELPMAATVTALYLCGTELSLTTIRKLLKSMPMLAELKIKNGVDDENCLEPISVSVRTQYLIRCEISDWKIVILLRRLFPNCEHLVLCENPIKKVEFGEEENSSEIFKGLRYLSLRGCLIDDWESIEGLSEIDTLKSMKLQQIPLLNNYTDDEKYHLIIGRLPYLEELNGLLITEEHRITSERAIYRYYDNYETKPKIFDSLISRHGHLAPLCSLDLSPKKSVSVVVVCEEKQFSSTLKVPRAVTVIAFKRILGKRLNVSLHSMRLFYMGPPDLADVFMAEELRFPSTKLSSMRVEDGDRFSVQLKA</sequence>
<protein>
    <submittedName>
        <fullName evidence="3">Tubulin-specific chaperone cofactor E-like protein</fullName>
    </submittedName>
</protein>